<reference evidence="3 4" key="1">
    <citation type="journal article" date="2014" name="Antonie Van Leeuwenhoek">
        <title>Hyphomonas beringensis sp. nov. and Hyphomonas chukchiensis sp. nov., isolated from surface seawater of the Bering Sea and Chukchi Sea.</title>
        <authorList>
            <person name="Li C."/>
            <person name="Lai Q."/>
            <person name="Li G."/>
            <person name="Dong C."/>
            <person name="Wang J."/>
            <person name="Liao Y."/>
            <person name="Shao Z."/>
        </authorList>
    </citation>
    <scope>NUCLEOTIDE SEQUENCE [LARGE SCALE GENOMIC DNA]</scope>
    <source>
        <strain evidence="3 4">SCH89</strain>
    </source>
</reference>
<dbReference type="STRING" id="1280953.HOC_08397"/>
<evidence type="ECO:0000259" key="2">
    <source>
        <dbReference type="PROSITE" id="PS50213"/>
    </source>
</evidence>
<dbReference type="AlphaFoldDB" id="A0A059G824"/>
<evidence type="ECO:0000256" key="1">
    <source>
        <dbReference type="SAM" id="SignalP"/>
    </source>
</evidence>
<keyword evidence="1" id="KW-0732">Signal</keyword>
<dbReference type="PROSITE" id="PS50213">
    <property type="entry name" value="FAS1"/>
    <property type="match status" value="1"/>
</dbReference>
<dbReference type="Pfam" id="PF02469">
    <property type="entry name" value="Fasciclin"/>
    <property type="match status" value="1"/>
</dbReference>
<dbReference type="InterPro" id="IPR036378">
    <property type="entry name" value="FAS1_dom_sf"/>
</dbReference>
<dbReference type="eggNOG" id="COG2335">
    <property type="taxonomic scope" value="Bacteria"/>
</dbReference>
<dbReference type="Proteomes" id="UP000024942">
    <property type="component" value="Unassembled WGS sequence"/>
</dbReference>
<dbReference type="GO" id="GO:0005615">
    <property type="term" value="C:extracellular space"/>
    <property type="evidence" value="ECO:0007669"/>
    <property type="project" value="TreeGrafter"/>
</dbReference>
<name>A0A059G824_9PROT</name>
<evidence type="ECO:0000313" key="3">
    <source>
        <dbReference type="EMBL" id="KDA02951.1"/>
    </source>
</evidence>
<dbReference type="PANTHER" id="PTHR10900">
    <property type="entry name" value="PERIOSTIN-RELATED"/>
    <property type="match status" value="1"/>
</dbReference>
<sequence length="209" mass="21009">MPLKTHLFIATAIAASLTLAACEDASDKADYDAAPAAAETEMAVEAEMPAAEPMMEDTAPEAGTIVEVAAGTDDLSTLVAAVAAASLVDTLNSDGPFTVFAPPNSAFAKLPDGTVETLLMPENKETLSAVLTYHVVAGEVMAADLVQAITDNGGTYTITTVNGAPLTASIVDGNVVLTDATGATATVTATDIDASNGVVHLIDSVVMPG</sequence>
<dbReference type="OrthoDB" id="9800666at2"/>
<comment type="caution">
    <text evidence="3">The sequence shown here is derived from an EMBL/GenBank/DDBJ whole genome shotgun (WGS) entry which is preliminary data.</text>
</comment>
<dbReference type="SMART" id="SM00554">
    <property type="entry name" value="FAS1"/>
    <property type="match status" value="1"/>
</dbReference>
<dbReference type="PANTHER" id="PTHR10900:SF77">
    <property type="entry name" value="FI19380P1"/>
    <property type="match status" value="1"/>
</dbReference>
<gene>
    <name evidence="3" type="ORF">HOC_08397</name>
</gene>
<dbReference type="SUPFAM" id="SSF82153">
    <property type="entry name" value="FAS1 domain"/>
    <property type="match status" value="1"/>
</dbReference>
<feature type="domain" description="FAS1" evidence="2">
    <location>
        <begin position="62"/>
        <end position="206"/>
    </location>
</feature>
<dbReference type="EMBL" id="ARYL01000010">
    <property type="protein sequence ID" value="KDA02951.1"/>
    <property type="molecule type" value="Genomic_DNA"/>
</dbReference>
<keyword evidence="4" id="KW-1185">Reference proteome</keyword>
<dbReference type="Gene3D" id="2.30.180.10">
    <property type="entry name" value="FAS1 domain"/>
    <property type="match status" value="1"/>
</dbReference>
<dbReference type="RefSeq" id="WP_035537448.1">
    <property type="nucleotide sequence ID" value="NZ_ARYL01000010.1"/>
</dbReference>
<feature type="chain" id="PRO_5001578590" evidence="1">
    <location>
        <begin position="21"/>
        <end position="209"/>
    </location>
</feature>
<dbReference type="PATRIC" id="fig|1280953.3.peg.1698"/>
<dbReference type="InterPro" id="IPR000782">
    <property type="entry name" value="FAS1_domain"/>
</dbReference>
<dbReference type="FunFam" id="2.30.180.10:FF:000014">
    <property type="entry name" value="Stabilin 1"/>
    <property type="match status" value="1"/>
</dbReference>
<feature type="signal peptide" evidence="1">
    <location>
        <begin position="1"/>
        <end position="20"/>
    </location>
</feature>
<proteinExistence type="predicted"/>
<accession>A0A059G824</accession>
<evidence type="ECO:0000313" key="4">
    <source>
        <dbReference type="Proteomes" id="UP000024942"/>
    </source>
</evidence>
<organism evidence="3 4">
    <name type="scientific">Hyphomonas oceanitis SCH89</name>
    <dbReference type="NCBI Taxonomy" id="1280953"/>
    <lineage>
        <taxon>Bacteria</taxon>
        <taxon>Pseudomonadati</taxon>
        <taxon>Pseudomonadota</taxon>
        <taxon>Alphaproteobacteria</taxon>
        <taxon>Hyphomonadales</taxon>
        <taxon>Hyphomonadaceae</taxon>
        <taxon>Hyphomonas</taxon>
    </lineage>
</organism>
<dbReference type="PROSITE" id="PS51257">
    <property type="entry name" value="PROKAR_LIPOPROTEIN"/>
    <property type="match status" value="1"/>
</dbReference>
<dbReference type="InterPro" id="IPR050904">
    <property type="entry name" value="Adhesion/Biosynth-related"/>
</dbReference>
<protein>
    <submittedName>
        <fullName evidence="3">Secreted protein containing fasciclin domain</fullName>
    </submittedName>
</protein>